<evidence type="ECO:0000259" key="2">
    <source>
        <dbReference type="Pfam" id="PF09822"/>
    </source>
</evidence>
<name>A0ABU7LVF5_9PROT</name>
<reference evidence="4 5" key="1">
    <citation type="submission" date="2024-01" db="EMBL/GenBank/DDBJ databases">
        <title>Hyphobacterium bacterium isolated from marine sediment.</title>
        <authorList>
            <person name="Zhao S."/>
        </authorList>
    </citation>
    <scope>NUCLEOTIDE SEQUENCE [LARGE SCALE GENOMIC DNA]</scope>
    <source>
        <strain evidence="4 5">Y60-23</strain>
    </source>
</reference>
<comment type="caution">
    <text evidence="4">The sequence shown here is derived from an EMBL/GenBank/DDBJ whole genome shotgun (WGS) entry which is preliminary data.</text>
</comment>
<evidence type="ECO:0000256" key="1">
    <source>
        <dbReference type="SAM" id="Phobius"/>
    </source>
</evidence>
<accession>A0ABU7LVF5</accession>
<protein>
    <submittedName>
        <fullName evidence="4">GldG family protein</fullName>
    </submittedName>
</protein>
<evidence type="ECO:0000313" key="4">
    <source>
        <dbReference type="EMBL" id="MEE2565549.1"/>
    </source>
</evidence>
<dbReference type="EMBL" id="JAZDRO010000001">
    <property type="protein sequence ID" value="MEE2565549.1"/>
    <property type="molecule type" value="Genomic_DNA"/>
</dbReference>
<dbReference type="Proteomes" id="UP001310692">
    <property type="component" value="Unassembled WGS sequence"/>
</dbReference>
<gene>
    <name evidence="4" type="ORF">V0U35_02555</name>
</gene>
<feature type="transmembrane region" description="Helical" evidence="1">
    <location>
        <begin position="590"/>
        <end position="609"/>
    </location>
</feature>
<dbReference type="Pfam" id="PF09822">
    <property type="entry name" value="ABC_transp_aux"/>
    <property type="match status" value="1"/>
</dbReference>
<dbReference type="Pfam" id="PF23357">
    <property type="entry name" value="DUF7088"/>
    <property type="match status" value="1"/>
</dbReference>
<keyword evidence="1" id="KW-0812">Transmembrane</keyword>
<dbReference type="InterPro" id="IPR019196">
    <property type="entry name" value="ABC_transp_unknown"/>
</dbReference>
<sequence>MKRGPHLLAMLVAVFVLVAAGNLIAARGFGGARLDLTERSLYELSPGTVQTLRRLDEPVRWTFYYSRRLAADYPAIRAYGARVREMLRGYEAVSGGRIIFEEIDPEAFSEREDEALELGLQPAPVGEADRLFFGLVARDMIDETHVIPYFAPERESLLEYELTRILADLARADEPRLAILTSLPIETGRPGSRPSAAVVELESNYAVDWVQRAFVELPEADALLIVHPPDLSDDQLYAIDQFVMGGGRVIAAIDPMAHLALRAGPDGLPPPNARRSSGLAPLLAIWGAAFDPEQVAMDIDLALPVQVTEDGRTRVRGYPLWFSTGPQEMSDNDLATSGLTRGVNFGSPGFLEAVPGRSSRFEPLITTTANGARLPTETAARNPSPDEITADYPEPGERLTLAARLSGALATAYPDGPPAGSEIVHDPEAQLTETTAGDVVIIADADWLDDSFFLRSDAAFGTSVVADNLSLLVNLIDIALGDPALVGLRSRAPSARPMLRVEQLRADAERRFVEEQASLQDQIDTAQARIAELQNPSITDEASLTMEPVEIRAEMRALRSDVLTARNRLRDVERDFRSDIDDLEASLRFWALWFPPLAVLLTGFVLALLRRRGRA</sequence>
<keyword evidence="1" id="KW-0472">Membrane</keyword>
<organism evidence="4 5">
    <name type="scientific">Hyphobacterium marinum</name>
    <dbReference type="NCBI Taxonomy" id="3116574"/>
    <lineage>
        <taxon>Bacteria</taxon>
        <taxon>Pseudomonadati</taxon>
        <taxon>Pseudomonadota</taxon>
        <taxon>Alphaproteobacteria</taxon>
        <taxon>Maricaulales</taxon>
        <taxon>Maricaulaceae</taxon>
        <taxon>Hyphobacterium</taxon>
    </lineage>
</organism>
<evidence type="ECO:0000313" key="5">
    <source>
        <dbReference type="Proteomes" id="UP001310692"/>
    </source>
</evidence>
<keyword evidence="1" id="KW-1133">Transmembrane helix</keyword>
<dbReference type="InterPro" id="IPR055396">
    <property type="entry name" value="DUF7088"/>
</dbReference>
<dbReference type="RefSeq" id="WP_330195084.1">
    <property type="nucleotide sequence ID" value="NZ_JAZDRO010000001.1"/>
</dbReference>
<evidence type="ECO:0000259" key="3">
    <source>
        <dbReference type="Pfam" id="PF23357"/>
    </source>
</evidence>
<proteinExistence type="predicted"/>
<feature type="domain" description="ABC-type uncharacterised transport system" evidence="2">
    <location>
        <begin position="175"/>
        <end position="462"/>
    </location>
</feature>
<keyword evidence="5" id="KW-1185">Reference proteome</keyword>
<feature type="domain" description="DUF7088" evidence="3">
    <location>
        <begin position="39"/>
        <end position="137"/>
    </location>
</feature>